<organism evidence="2 3">
    <name type="scientific">Cercophora scortea</name>
    <dbReference type="NCBI Taxonomy" id="314031"/>
    <lineage>
        <taxon>Eukaryota</taxon>
        <taxon>Fungi</taxon>
        <taxon>Dikarya</taxon>
        <taxon>Ascomycota</taxon>
        <taxon>Pezizomycotina</taxon>
        <taxon>Sordariomycetes</taxon>
        <taxon>Sordariomycetidae</taxon>
        <taxon>Sordariales</taxon>
        <taxon>Lasiosphaeriaceae</taxon>
        <taxon>Cercophora</taxon>
    </lineage>
</organism>
<protein>
    <submittedName>
        <fullName evidence="2">Uncharacterized protein</fullName>
    </submittedName>
</protein>
<dbReference type="Proteomes" id="UP001286456">
    <property type="component" value="Unassembled WGS sequence"/>
</dbReference>
<gene>
    <name evidence="2" type="ORF">B0T19DRAFT_227152</name>
</gene>
<dbReference type="EMBL" id="JAUEPO010000004">
    <property type="protein sequence ID" value="KAK3324276.1"/>
    <property type="molecule type" value="Genomic_DNA"/>
</dbReference>
<accession>A0AAE0IH81</accession>
<reference evidence="2" key="2">
    <citation type="submission" date="2023-06" db="EMBL/GenBank/DDBJ databases">
        <authorList>
            <consortium name="Lawrence Berkeley National Laboratory"/>
            <person name="Haridas S."/>
            <person name="Hensen N."/>
            <person name="Bonometti L."/>
            <person name="Westerberg I."/>
            <person name="Brannstrom I.O."/>
            <person name="Guillou S."/>
            <person name="Cros-Aarteil S."/>
            <person name="Calhoun S."/>
            <person name="Kuo A."/>
            <person name="Mondo S."/>
            <person name="Pangilinan J."/>
            <person name="Riley R."/>
            <person name="Labutti K."/>
            <person name="Andreopoulos B."/>
            <person name="Lipzen A."/>
            <person name="Chen C."/>
            <person name="Yanf M."/>
            <person name="Daum C."/>
            <person name="Ng V."/>
            <person name="Clum A."/>
            <person name="Steindorff A."/>
            <person name="Ohm R."/>
            <person name="Martin F."/>
            <person name="Silar P."/>
            <person name="Natvig D."/>
            <person name="Lalanne C."/>
            <person name="Gautier V."/>
            <person name="Ament-Velasquez S.L."/>
            <person name="Kruys A."/>
            <person name="Hutchinson M.I."/>
            <person name="Powell A.J."/>
            <person name="Barry K."/>
            <person name="Miller A.N."/>
            <person name="Grigoriev I.V."/>
            <person name="Debuchy R."/>
            <person name="Gladieux P."/>
            <person name="Thoren M.H."/>
            <person name="Johannesson H."/>
        </authorList>
    </citation>
    <scope>NUCLEOTIDE SEQUENCE</scope>
    <source>
        <strain evidence="2">SMH4131-1</strain>
    </source>
</reference>
<evidence type="ECO:0000313" key="3">
    <source>
        <dbReference type="Proteomes" id="UP001286456"/>
    </source>
</evidence>
<keyword evidence="3" id="KW-1185">Reference proteome</keyword>
<feature type="region of interest" description="Disordered" evidence="1">
    <location>
        <begin position="26"/>
        <end position="83"/>
    </location>
</feature>
<reference evidence="2" key="1">
    <citation type="journal article" date="2023" name="Mol. Phylogenet. Evol.">
        <title>Genome-scale phylogeny and comparative genomics of the fungal order Sordariales.</title>
        <authorList>
            <person name="Hensen N."/>
            <person name="Bonometti L."/>
            <person name="Westerberg I."/>
            <person name="Brannstrom I.O."/>
            <person name="Guillou S."/>
            <person name="Cros-Aarteil S."/>
            <person name="Calhoun S."/>
            <person name="Haridas S."/>
            <person name="Kuo A."/>
            <person name="Mondo S."/>
            <person name="Pangilinan J."/>
            <person name="Riley R."/>
            <person name="LaButti K."/>
            <person name="Andreopoulos B."/>
            <person name="Lipzen A."/>
            <person name="Chen C."/>
            <person name="Yan M."/>
            <person name="Daum C."/>
            <person name="Ng V."/>
            <person name="Clum A."/>
            <person name="Steindorff A."/>
            <person name="Ohm R.A."/>
            <person name="Martin F."/>
            <person name="Silar P."/>
            <person name="Natvig D.O."/>
            <person name="Lalanne C."/>
            <person name="Gautier V."/>
            <person name="Ament-Velasquez S.L."/>
            <person name="Kruys A."/>
            <person name="Hutchinson M.I."/>
            <person name="Powell A.J."/>
            <person name="Barry K."/>
            <person name="Miller A.N."/>
            <person name="Grigoriev I.V."/>
            <person name="Debuchy R."/>
            <person name="Gladieux P."/>
            <person name="Hiltunen Thoren M."/>
            <person name="Johannesson H."/>
        </authorList>
    </citation>
    <scope>NUCLEOTIDE SEQUENCE</scope>
    <source>
        <strain evidence="2">SMH4131-1</strain>
    </source>
</reference>
<feature type="compositionally biased region" description="Basic and acidic residues" evidence="1">
    <location>
        <begin position="125"/>
        <end position="139"/>
    </location>
</feature>
<feature type="region of interest" description="Disordered" evidence="1">
    <location>
        <begin position="364"/>
        <end position="416"/>
    </location>
</feature>
<evidence type="ECO:0000313" key="2">
    <source>
        <dbReference type="EMBL" id="KAK3324276.1"/>
    </source>
</evidence>
<feature type="region of interest" description="Disordered" evidence="1">
    <location>
        <begin position="102"/>
        <end position="139"/>
    </location>
</feature>
<proteinExistence type="predicted"/>
<evidence type="ECO:0000256" key="1">
    <source>
        <dbReference type="SAM" id="MobiDB-lite"/>
    </source>
</evidence>
<name>A0AAE0IH81_9PEZI</name>
<feature type="region of interest" description="Disordered" evidence="1">
    <location>
        <begin position="1"/>
        <end position="20"/>
    </location>
</feature>
<comment type="caution">
    <text evidence="2">The sequence shown here is derived from an EMBL/GenBank/DDBJ whole genome shotgun (WGS) entry which is preliminary data.</text>
</comment>
<sequence>MSSESKDTDSTLCESGNHDVSKNICLVGASPLTPPSPEPIKTQEPIKTPAASPAPTHQDDESDPEIEQPALFEKPLPSILLSTISEGEDRGAQVMVIPPEAEQVERLSIPQPDRLRPAARSSHMSPHENDQSAEPRRGYPQVHAREFSRLSVSESPDSGGYFMSRPAFPPPDMSEANRKLEEYLYYKFPAPELAGIESRQIENLLTVYTKNCQKYCKTVQEEKECQKAQLMAISDKAQEIRTIEKESLFLDMAIKKRKARAVAIHEGKNLKWERKRRLLAEEANAIHRYQHRLEGFPDRKRLLGEEIDVANGEIRKSKVKERKYYEQVYLEEYDPATKAELDAASERKREIEKEERSDLVEMASTFGIQPKPQGPFSTKRDQPASHPSSKLPGQSPKDIVESPSLSNQSQSSEPDSDLVGFVVPSWFRIFLSNSSMTFSAQSDKGKFDQLISHLAFLTEAINRGDATPSAKAPFIKNWHEPNNNWPFPGWQERGGWWTCRMGPGASPAEQACKLCRSKRSIVGDEPGETLAEQHKKLMADINKAMELAVKPEKEALKARIQAERDEADRRPARWYRVIPLIGESIANYWARK</sequence>
<dbReference type="AlphaFoldDB" id="A0AAE0IH81"/>
<feature type="compositionally biased region" description="Low complexity" evidence="1">
    <location>
        <begin position="401"/>
        <end position="413"/>
    </location>
</feature>